<comment type="caution">
    <text evidence="2">The sequence shown here is derived from an EMBL/GenBank/DDBJ whole genome shotgun (WGS) entry which is preliminary data.</text>
</comment>
<organism evidence="2 3">
    <name type="scientific">Marinomonas sargassi</name>
    <dbReference type="NCBI Taxonomy" id="2984494"/>
    <lineage>
        <taxon>Bacteria</taxon>
        <taxon>Pseudomonadati</taxon>
        <taxon>Pseudomonadota</taxon>
        <taxon>Gammaproteobacteria</taxon>
        <taxon>Oceanospirillales</taxon>
        <taxon>Oceanospirillaceae</taxon>
        <taxon>Marinomonas</taxon>
    </lineage>
</organism>
<evidence type="ECO:0000313" key="3">
    <source>
        <dbReference type="Proteomes" id="UP001209713"/>
    </source>
</evidence>
<dbReference type="InterPro" id="IPR036374">
    <property type="entry name" value="OxRdtase_Mopterin-bd_sf"/>
</dbReference>
<feature type="chain" id="PRO_5047097417" description="Oxidoreductase molybdopterin binding domain protein" evidence="1">
    <location>
        <begin position="21"/>
        <end position="168"/>
    </location>
</feature>
<evidence type="ECO:0000256" key="1">
    <source>
        <dbReference type="SAM" id="SignalP"/>
    </source>
</evidence>
<dbReference type="RefSeq" id="WP_263529437.1">
    <property type="nucleotide sequence ID" value="NZ_JAOVZB010000001.1"/>
</dbReference>
<keyword evidence="1" id="KW-0732">Signal</keyword>
<dbReference type="Proteomes" id="UP001209713">
    <property type="component" value="Unassembled WGS sequence"/>
</dbReference>
<dbReference type="Gene3D" id="3.90.420.10">
    <property type="entry name" value="Oxidoreductase, molybdopterin-binding domain"/>
    <property type="match status" value="1"/>
</dbReference>
<accession>A0ABT2YQB3</accession>
<feature type="signal peptide" evidence="1">
    <location>
        <begin position="1"/>
        <end position="20"/>
    </location>
</feature>
<sequence>MRFLYIPLALILSFSSALYALDTPTGRTILTVTGAIKTTNSDQGAIFDMAMLNALPRHSVATHNLWTEGLNTYEGFAAADLLKLLGNKGNVLQVTALNDYMTEIPVSDFIEQGAIFATHQNGKRMSVRNLGPMMVIYPFDSNENVRSDIYYSRSIWQIKHIKSIITTE</sequence>
<dbReference type="EMBL" id="JAOVZB010000001">
    <property type="protein sequence ID" value="MCV2402072.1"/>
    <property type="molecule type" value="Genomic_DNA"/>
</dbReference>
<name>A0ABT2YQB3_9GAMM</name>
<evidence type="ECO:0008006" key="4">
    <source>
        <dbReference type="Google" id="ProtNLM"/>
    </source>
</evidence>
<evidence type="ECO:0000313" key="2">
    <source>
        <dbReference type="EMBL" id="MCV2402072.1"/>
    </source>
</evidence>
<proteinExistence type="predicted"/>
<protein>
    <recommendedName>
        <fullName evidence="4">Oxidoreductase molybdopterin binding domain protein</fullName>
    </recommendedName>
</protein>
<reference evidence="2 3" key="1">
    <citation type="submission" date="2022-10" db="EMBL/GenBank/DDBJ databases">
        <title>Marinomonas transparenta sp. nov. and Marinomonas sargassi sp. nov., isolated from marine alga (Sargassum natans (L.) Gaillon).</title>
        <authorList>
            <person name="Wang Y."/>
        </authorList>
    </citation>
    <scope>NUCLEOTIDE SEQUENCE [LARGE SCALE GENOMIC DNA]</scope>
    <source>
        <strain evidence="2 3">C2222</strain>
    </source>
</reference>
<dbReference type="SUPFAM" id="SSF56524">
    <property type="entry name" value="Oxidoreductase molybdopterin-binding domain"/>
    <property type="match status" value="1"/>
</dbReference>
<gene>
    <name evidence="2" type="ORF">OFY17_04135</name>
</gene>
<keyword evidence="3" id="KW-1185">Reference proteome</keyword>